<organism evidence="3 4">
    <name type="scientific">Roseiterribacter gracilis</name>
    <dbReference type="NCBI Taxonomy" id="2812848"/>
    <lineage>
        <taxon>Bacteria</taxon>
        <taxon>Pseudomonadati</taxon>
        <taxon>Pseudomonadota</taxon>
        <taxon>Alphaproteobacteria</taxon>
        <taxon>Rhodospirillales</taxon>
        <taxon>Roseiterribacteraceae</taxon>
        <taxon>Roseiterribacter</taxon>
    </lineage>
</organism>
<dbReference type="InterPro" id="IPR032856">
    <property type="entry name" value="GDE_N_bis"/>
</dbReference>
<evidence type="ECO:0000313" key="3">
    <source>
        <dbReference type="EMBL" id="GIL41745.1"/>
    </source>
</evidence>
<dbReference type="Gene3D" id="1.50.10.10">
    <property type="match status" value="1"/>
</dbReference>
<feature type="domain" description="Putative glycogen debranching enzyme N-terminal" evidence="1">
    <location>
        <begin position="27"/>
        <end position="220"/>
    </location>
</feature>
<accession>A0A8S8XKV1</accession>
<proteinExistence type="predicted"/>
<comment type="caution">
    <text evidence="3">The sequence shown here is derived from an EMBL/GenBank/DDBJ whole genome shotgun (WGS) entry which is preliminary data.</text>
</comment>
<keyword evidence="4" id="KW-1185">Reference proteome</keyword>
<dbReference type="Pfam" id="PF22422">
    <property type="entry name" value="MGH1-like_GH"/>
    <property type="match status" value="1"/>
</dbReference>
<dbReference type="Proteomes" id="UP000681075">
    <property type="component" value="Unassembled WGS sequence"/>
</dbReference>
<evidence type="ECO:0000259" key="1">
    <source>
        <dbReference type="Pfam" id="PF14742"/>
    </source>
</evidence>
<feature type="domain" description="Mannosylglycerate hydrolase MGH1-like glycoside hydrolase" evidence="2">
    <location>
        <begin position="305"/>
        <end position="610"/>
    </location>
</feature>
<dbReference type="Pfam" id="PF14742">
    <property type="entry name" value="GDE_N_bis"/>
    <property type="match status" value="1"/>
</dbReference>
<gene>
    <name evidence="3" type="ORF">TMPK1_39820</name>
</gene>
<dbReference type="InterPro" id="IPR012341">
    <property type="entry name" value="6hp_glycosidase-like_sf"/>
</dbReference>
<dbReference type="AlphaFoldDB" id="A0A8S8XKV1"/>
<dbReference type="InterPro" id="IPR054491">
    <property type="entry name" value="MGH1-like_GH"/>
</dbReference>
<protein>
    <submittedName>
        <fullName evidence="3">Amylo-alpha-1,6-glucosidase</fullName>
    </submittedName>
</protein>
<reference evidence="3" key="1">
    <citation type="submission" date="2021-02" db="EMBL/GenBank/DDBJ databases">
        <title>Genome sequence of Rhodospirillales sp. strain TMPK1 isolated from soil.</title>
        <authorList>
            <person name="Nakai R."/>
            <person name="Kusada H."/>
            <person name="Tamaki H."/>
        </authorList>
    </citation>
    <scope>NUCLEOTIDE SEQUENCE</scope>
    <source>
        <strain evidence="3">TMPK1</strain>
    </source>
</reference>
<dbReference type="GO" id="GO:0005975">
    <property type="term" value="P:carbohydrate metabolic process"/>
    <property type="evidence" value="ECO:0007669"/>
    <property type="project" value="InterPro"/>
</dbReference>
<dbReference type="SUPFAM" id="SSF48208">
    <property type="entry name" value="Six-hairpin glycosidases"/>
    <property type="match status" value="1"/>
</dbReference>
<dbReference type="InterPro" id="IPR008928">
    <property type="entry name" value="6-hairpin_glycosidase_sf"/>
</dbReference>
<name>A0A8S8XKV1_9PROT</name>
<evidence type="ECO:0000259" key="2">
    <source>
        <dbReference type="Pfam" id="PF22422"/>
    </source>
</evidence>
<evidence type="ECO:0000313" key="4">
    <source>
        <dbReference type="Proteomes" id="UP000681075"/>
    </source>
</evidence>
<dbReference type="EMBL" id="BOPV01000001">
    <property type="protein sequence ID" value="GIL41745.1"/>
    <property type="molecule type" value="Genomic_DNA"/>
</dbReference>
<sequence>MLLDEAEVGPFYIPANAATTSYRPRVLKQGDTFLVLDPFGDAQATGPAAEGLFHRDTRYLSQLTLTIEGQRPLLLSSSVTAENATIAVDMTNPDLTDGERITLPRDTVHVLRTKVLDHGALYERLALRNFGVAPARIQIELGYGADFADIFEVRGMVRAARGLQRRDERVGNTVTLAYEGLDHVLRSTRIVVEPSPDSWMLRRARWDWTLAPGEARTIDIDILCETDRARVRRRNYDDVLAETKQRITAQDRAHVRLISSNELFNDWVGRSRADLDMLITETSHGRYPYAGIPWFSCPFGRDGIITALETLWLDPDLAAGTLRYLAATQAQVLDPGKDAEPGKILHETRGGEMSDLGEVPFGRYYGSVDSTPLFIVLAGAYEQRTGDLNLIRELWPSIEAALGWMDRYGDIDGDQFLEYDRKSVNGLINQGWKDSADSIFHADGRLADAPIALAEVQAYAFAAWREAARLAKLLGAHEQASVLAARAENLRVAFEDKFWDEELGLYVLALDGEKRACRVRSSNAGHALFGGIAASDRADRVAHALLGPAFFSHWGIRTIATDASRYNPMSYHNGSIWPHDNGLIAMGLARYGKGRELTRLLSGMFDSAMQMDLNRLPELFCGFDRRTGAGPTAYPVACIPQAWAAASVFAILGAMLGVEFDPAARQIRFTRPALPPWMDELRIENLRLGNGGADILLRRHGESVSLTSLSRSDDVQIVMTA</sequence>